<gene>
    <name evidence="1" type="ORF">SCALOS_LOCUS9686</name>
</gene>
<sequence>FLPRVWLAKDPFGYMASPLAIATWVAVFPVIVAFIVQYFDESMNKTYMGVDGFVYVYPLRFVRANLSVQICFTPIKSSLFKMSKLLRKGLKIGTTILFTFLTVAAWIHIITYKQYEKDMSNNLSDVKKLDSNKNNTINYLDAIWFTVVVLYIMVMGAIFIPTHLTELINLIQQRSKYDHSFKYEKNLEHIIVTGNFDAMSLFEFLREFFCQDHGMTTMNTIVLVLNPEE</sequence>
<dbReference type="Proteomes" id="UP000789860">
    <property type="component" value="Unassembled WGS sequence"/>
</dbReference>
<evidence type="ECO:0000313" key="2">
    <source>
        <dbReference type="Proteomes" id="UP000789860"/>
    </source>
</evidence>
<feature type="non-terminal residue" evidence="1">
    <location>
        <position position="229"/>
    </location>
</feature>
<reference evidence="1" key="1">
    <citation type="submission" date="2021-06" db="EMBL/GenBank/DDBJ databases">
        <authorList>
            <person name="Kallberg Y."/>
            <person name="Tangrot J."/>
            <person name="Rosling A."/>
        </authorList>
    </citation>
    <scope>NUCLEOTIDE SEQUENCE</scope>
    <source>
        <strain evidence="1">AU212A</strain>
    </source>
</reference>
<name>A0ACA9NX10_9GLOM</name>
<protein>
    <submittedName>
        <fullName evidence="1">10204_t:CDS:1</fullName>
    </submittedName>
</protein>
<evidence type="ECO:0000313" key="1">
    <source>
        <dbReference type="EMBL" id="CAG8679618.1"/>
    </source>
</evidence>
<organism evidence="1 2">
    <name type="scientific">Scutellospora calospora</name>
    <dbReference type="NCBI Taxonomy" id="85575"/>
    <lineage>
        <taxon>Eukaryota</taxon>
        <taxon>Fungi</taxon>
        <taxon>Fungi incertae sedis</taxon>
        <taxon>Mucoromycota</taxon>
        <taxon>Glomeromycotina</taxon>
        <taxon>Glomeromycetes</taxon>
        <taxon>Diversisporales</taxon>
        <taxon>Gigasporaceae</taxon>
        <taxon>Scutellospora</taxon>
    </lineage>
</organism>
<comment type="caution">
    <text evidence="1">The sequence shown here is derived from an EMBL/GenBank/DDBJ whole genome shotgun (WGS) entry which is preliminary data.</text>
</comment>
<proteinExistence type="predicted"/>
<dbReference type="EMBL" id="CAJVPM010031331">
    <property type="protein sequence ID" value="CAG8679618.1"/>
    <property type="molecule type" value="Genomic_DNA"/>
</dbReference>
<accession>A0ACA9NX10</accession>
<feature type="non-terminal residue" evidence="1">
    <location>
        <position position="1"/>
    </location>
</feature>
<keyword evidence="2" id="KW-1185">Reference proteome</keyword>